<dbReference type="PANTHER" id="PTHR48081:SF8">
    <property type="entry name" value="ALPHA_BETA HYDROLASE FOLD-3 DOMAIN-CONTAINING PROTEIN-RELATED"/>
    <property type="match status" value="1"/>
</dbReference>
<feature type="domain" description="Alpha/beta hydrolase fold-3" evidence="2">
    <location>
        <begin position="102"/>
        <end position="298"/>
    </location>
</feature>
<keyword evidence="1 3" id="KW-0378">Hydrolase</keyword>
<protein>
    <submittedName>
        <fullName evidence="3">Alpha/beta hydrolase</fullName>
    </submittedName>
</protein>
<sequence length="326" mass="34928">MCRAVEADSDECSPRLRQGLRAVAGYENAQAALNGWIEAAGPVVEKIHGTSEASWAQVRTDYMSGLGHLFPALKDVSYGTATLDSVPTMRAVPEGSEPQRVLLYIHGGGYVHGGVEGYRGLTGRLAKALNAKIYAPDYRQAPEFPFPTPIDDVFAAYRAILSSDVDPKNLVLAGDSAGGAMVVTMMRKARDAGIALPAAGVAFSPWANLTHSGRSATVRDGIDPLCSVEFLNKLARMFLAGELPTHPDASPVFADVHDLAPVLIQIGENEVMLSDAIRLASNLGEARVRTSLEVWPGMSMSGICWPVSCLKRIKRSSMPSGFLMMR</sequence>
<organism evidence="3 4">
    <name type="scientific">Brucella intermedia GD04153</name>
    <dbReference type="NCBI Taxonomy" id="2975438"/>
    <lineage>
        <taxon>Bacteria</taxon>
        <taxon>Pseudomonadati</taxon>
        <taxon>Pseudomonadota</taxon>
        <taxon>Alphaproteobacteria</taxon>
        <taxon>Hyphomicrobiales</taxon>
        <taxon>Brucellaceae</taxon>
        <taxon>Brucella/Ochrobactrum group</taxon>
        <taxon>Brucella</taxon>
    </lineage>
</organism>
<dbReference type="InterPro" id="IPR029058">
    <property type="entry name" value="AB_hydrolase_fold"/>
</dbReference>
<gene>
    <name evidence="3" type="ORF">N7376_17810</name>
</gene>
<dbReference type="SUPFAM" id="SSF53474">
    <property type="entry name" value="alpha/beta-Hydrolases"/>
    <property type="match status" value="1"/>
</dbReference>
<dbReference type="Gene3D" id="3.40.50.1820">
    <property type="entry name" value="alpha/beta hydrolase"/>
    <property type="match status" value="1"/>
</dbReference>
<dbReference type="InterPro" id="IPR050300">
    <property type="entry name" value="GDXG_lipolytic_enzyme"/>
</dbReference>
<evidence type="ECO:0000256" key="1">
    <source>
        <dbReference type="ARBA" id="ARBA00022801"/>
    </source>
</evidence>
<dbReference type="InterPro" id="IPR013094">
    <property type="entry name" value="AB_hydrolase_3"/>
</dbReference>
<dbReference type="EMBL" id="JAODYY010000009">
    <property type="protein sequence ID" value="MDH0125851.1"/>
    <property type="molecule type" value="Genomic_DNA"/>
</dbReference>
<accession>A0AA42GZF7</accession>
<evidence type="ECO:0000313" key="3">
    <source>
        <dbReference type="EMBL" id="MDH0125851.1"/>
    </source>
</evidence>
<reference evidence="3" key="1">
    <citation type="submission" date="2022-09" db="EMBL/GenBank/DDBJ databases">
        <title>Intensive care unit water sources are persistently colonized with multi-drug resistant bacteria and are the site of extensive horizontal gene transfer of antibiotic resistance genes.</title>
        <authorList>
            <person name="Diorio-Toth L."/>
        </authorList>
    </citation>
    <scope>NUCLEOTIDE SEQUENCE</scope>
    <source>
        <strain evidence="3">GD04153</strain>
    </source>
</reference>
<evidence type="ECO:0000259" key="2">
    <source>
        <dbReference type="Pfam" id="PF07859"/>
    </source>
</evidence>
<dbReference type="Pfam" id="PF07859">
    <property type="entry name" value="Abhydrolase_3"/>
    <property type="match status" value="1"/>
</dbReference>
<name>A0AA42GZF7_9HYPH</name>
<dbReference type="PANTHER" id="PTHR48081">
    <property type="entry name" value="AB HYDROLASE SUPERFAMILY PROTEIN C4A8.06C"/>
    <property type="match status" value="1"/>
</dbReference>
<dbReference type="Proteomes" id="UP001158087">
    <property type="component" value="Unassembled WGS sequence"/>
</dbReference>
<comment type="caution">
    <text evidence="3">The sequence shown here is derived from an EMBL/GenBank/DDBJ whole genome shotgun (WGS) entry which is preliminary data.</text>
</comment>
<proteinExistence type="predicted"/>
<evidence type="ECO:0000313" key="4">
    <source>
        <dbReference type="Proteomes" id="UP001158087"/>
    </source>
</evidence>
<dbReference type="GO" id="GO:0016787">
    <property type="term" value="F:hydrolase activity"/>
    <property type="evidence" value="ECO:0007669"/>
    <property type="project" value="UniProtKB-KW"/>
</dbReference>
<dbReference type="AlphaFoldDB" id="A0AA42GZF7"/>